<gene>
    <name evidence="1" type="ORF">QLH52_18965</name>
</gene>
<dbReference type="EMBL" id="JAXARY010000020">
    <property type="protein sequence ID" value="MDX8129389.1"/>
    <property type="molecule type" value="Genomic_DNA"/>
</dbReference>
<dbReference type="Proteomes" id="UP001284537">
    <property type="component" value="Unassembled WGS sequence"/>
</dbReference>
<sequence>MGEENLSMLRYYKRHVIQLKKMLNELKPEVTDLRPLAQIQDYLINRVVDTEGKISKQQVLRKSLKSELRKKGSTKEQSAKIKEQIASCDAKVSGYKFLLYVWRCFGDGIANKYVSKWNLKRLFYAHDSAEMKQAPGHLGGKKGIRSEMHLMHEALSHNVPALLCDLTNIIRHGDVCLLGASDPFVIEVKSSTNRNKRIERQMLAIRTIHEYLENDVGNVGGFPDMQRQALPIKERHYNSVINHVAVEAVNGRPSRISPEEGLFYIGVPTQDGADYDELFEGIEEPIVFMLNHEKTEQLWGNYYPFTLSLLEPETLYAFLNGEIFLLVIISQSSLRLRANAADFDLNVVMANNVGFELFNRDSSFNNEVPYVVSEHFLGRLAFEFLSLEWFFEFERLMINDVEEQIKRDCKNA</sequence>
<evidence type="ECO:0000313" key="2">
    <source>
        <dbReference type="Proteomes" id="UP001284537"/>
    </source>
</evidence>
<protein>
    <recommendedName>
        <fullName evidence="3">Nuclease-like protein</fullName>
    </recommendedName>
</protein>
<name>A0ABU4UL52_9GAMM</name>
<keyword evidence="2" id="KW-1185">Reference proteome</keyword>
<dbReference type="RefSeq" id="WP_319962582.1">
    <property type="nucleotide sequence ID" value="NZ_JAXARY010000020.1"/>
</dbReference>
<proteinExistence type="predicted"/>
<accession>A0ABU4UL52</accession>
<organism evidence="1 2">
    <name type="scientific">Methylomonas defluvii</name>
    <dbReference type="NCBI Taxonomy" id="3045149"/>
    <lineage>
        <taxon>Bacteria</taxon>
        <taxon>Pseudomonadati</taxon>
        <taxon>Pseudomonadota</taxon>
        <taxon>Gammaproteobacteria</taxon>
        <taxon>Methylococcales</taxon>
        <taxon>Methylococcaceae</taxon>
        <taxon>Methylomonas</taxon>
    </lineage>
</organism>
<reference evidence="1 2" key="1">
    <citation type="submission" date="2023-11" db="EMBL/GenBank/DDBJ databases">
        <authorList>
            <person name="Ouyang M.-Y."/>
        </authorList>
    </citation>
    <scope>NUCLEOTIDE SEQUENCE [LARGE SCALE GENOMIC DNA]</scope>
    <source>
        <strain evidence="1 2">OY6</strain>
    </source>
</reference>
<evidence type="ECO:0000313" key="1">
    <source>
        <dbReference type="EMBL" id="MDX8129389.1"/>
    </source>
</evidence>
<evidence type="ECO:0008006" key="3">
    <source>
        <dbReference type="Google" id="ProtNLM"/>
    </source>
</evidence>
<comment type="caution">
    <text evidence="1">The sequence shown here is derived from an EMBL/GenBank/DDBJ whole genome shotgun (WGS) entry which is preliminary data.</text>
</comment>